<evidence type="ECO:0000313" key="2">
    <source>
        <dbReference type="Proteomes" id="UP000503336"/>
    </source>
</evidence>
<name>A0A7L5BSQ5_9RHOB</name>
<dbReference type="Proteomes" id="UP000503336">
    <property type="component" value="Chromosome"/>
</dbReference>
<dbReference type="RefSeq" id="WP_165093521.1">
    <property type="nucleotide sequence ID" value="NZ_CP049056.1"/>
</dbReference>
<dbReference type="KEGG" id="hdh:G5B40_18395"/>
<reference evidence="1 2" key="1">
    <citation type="submission" date="2020-02" db="EMBL/GenBank/DDBJ databases">
        <title>complete genome sequence of Rhodobacteraceae bacterium.</title>
        <authorList>
            <person name="Park J."/>
            <person name="Kim Y.-S."/>
            <person name="Kim K.-H."/>
        </authorList>
    </citation>
    <scope>NUCLEOTIDE SEQUENCE [LARGE SCALE GENOMIC DNA]</scope>
    <source>
        <strain evidence="1 2">RR4-56</strain>
    </source>
</reference>
<gene>
    <name evidence="1" type="ORF">G5B40_18395</name>
</gene>
<proteinExistence type="predicted"/>
<organism evidence="1 2">
    <name type="scientific">Pikeienuella piscinae</name>
    <dbReference type="NCBI Taxonomy" id="2748098"/>
    <lineage>
        <taxon>Bacteria</taxon>
        <taxon>Pseudomonadati</taxon>
        <taxon>Pseudomonadota</taxon>
        <taxon>Alphaproteobacteria</taxon>
        <taxon>Rhodobacterales</taxon>
        <taxon>Paracoccaceae</taxon>
        <taxon>Pikeienuella</taxon>
    </lineage>
</organism>
<sequence length="47" mass="4832">MLRRLFGFLLILAVLAGAGLVGYAYLADLPPKTGPIEAPAVGVGFSD</sequence>
<keyword evidence="2" id="KW-1185">Reference proteome</keyword>
<protein>
    <submittedName>
        <fullName evidence="1">Uncharacterized protein</fullName>
    </submittedName>
</protein>
<dbReference type="AlphaFoldDB" id="A0A7L5BSQ5"/>
<accession>A0A7L5BSQ5</accession>
<evidence type="ECO:0000313" key="1">
    <source>
        <dbReference type="EMBL" id="QIE53962.1"/>
    </source>
</evidence>
<dbReference type="EMBL" id="CP049056">
    <property type="protein sequence ID" value="QIE53962.1"/>
    <property type="molecule type" value="Genomic_DNA"/>
</dbReference>